<dbReference type="OrthoDB" id="5582316at2"/>
<dbReference type="NCBIfam" id="TIGR02122">
    <property type="entry name" value="TRAP_TAXI"/>
    <property type="match status" value="1"/>
</dbReference>
<dbReference type="PROSITE" id="PS51257">
    <property type="entry name" value="PROKAR_LIPOPROTEIN"/>
    <property type="match status" value="1"/>
</dbReference>
<reference evidence="1 2" key="1">
    <citation type="submission" date="2017-06" db="EMBL/GenBank/DDBJ databases">
        <authorList>
            <person name="Kim H.J."/>
            <person name="Triplett B.A."/>
        </authorList>
    </citation>
    <scope>NUCLEOTIDE SEQUENCE [LARGE SCALE GENOMIC DNA]</scope>
    <source>
        <strain evidence="1 2">CGMCC 4.2132</strain>
    </source>
</reference>
<dbReference type="Pfam" id="PF16868">
    <property type="entry name" value="NMT1_3"/>
    <property type="match status" value="1"/>
</dbReference>
<dbReference type="InterPro" id="IPR011852">
    <property type="entry name" value="TRAP_TAXI"/>
</dbReference>
<dbReference type="SUPFAM" id="SSF53850">
    <property type="entry name" value="Periplasmic binding protein-like II"/>
    <property type="match status" value="1"/>
</dbReference>
<dbReference type="PANTHER" id="PTHR42941:SF1">
    <property type="entry name" value="SLL1037 PROTEIN"/>
    <property type="match status" value="1"/>
</dbReference>
<evidence type="ECO:0000313" key="1">
    <source>
        <dbReference type="EMBL" id="SNT24922.1"/>
    </source>
</evidence>
<evidence type="ECO:0000313" key="2">
    <source>
        <dbReference type="Proteomes" id="UP000198282"/>
    </source>
</evidence>
<evidence type="ECO:0008006" key="3">
    <source>
        <dbReference type="Google" id="ProtNLM"/>
    </source>
</evidence>
<dbReference type="EMBL" id="FZOD01000030">
    <property type="protein sequence ID" value="SNT24922.1"/>
    <property type="molecule type" value="Genomic_DNA"/>
</dbReference>
<sequence length="313" mass="33907">MRRSFGMVLAIVLVTGCQGSEVISAPEGPMRIGTGNAGGVYAVYGEGMAEAVRENFSRVTTEVVASDGSVENITMVTSGKVEVGFALADVAADAVAGRPPFTEPQPIVALANLYENYVQLVVRDHGSIKSLQDLAGRRISVGSRASGTAVVAERILNVAGLGDDVIRRHLDIKVSARALAENEIDAFFWSGGLPSDAITQLMHDTDVRLIDLKQVAQPLIRAHGELYTETTVPASVYGLSSAVTTVSVPNYLVVGRDMPLTKAYWLTRLLFDEQQKLAQTHPEGHHLDQWTAVRTYPLELHEGAARWYRSVHR</sequence>
<name>A0A239L4J6_9ACTN</name>
<dbReference type="Gene3D" id="3.40.190.10">
    <property type="entry name" value="Periplasmic binding protein-like II"/>
    <property type="match status" value="2"/>
</dbReference>
<gene>
    <name evidence="1" type="ORF">SAMN05216276_103071</name>
</gene>
<dbReference type="Proteomes" id="UP000198282">
    <property type="component" value="Unassembled WGS sequence"/>
</dbReference>
<dbReference type="AlphaFoldDB" id="A0A239L4J6"/>
<proteinExistence type="predicted"/>
<dbReference type="RefSeq" id="WP_089210120.1">
    <property type="nucleotide sequence ID" value="NZ_FZOD01000030.1"/>
</dbReference>
<accession>A0A239L4J6</accession>
<dbReference type="PANTHER" id="PTHR42941">
    <property type="entry name" value="SLL1037 PROTEIN"/>
    <property type="match status" value="1"/>
</dbReference>
<protein>
    <recommendedName>
        <fullName evidence="3">TRAP transporter solute receptor, TAXI family</fullName>
    </recommendedName>
</protein>
<organism evidence="1 2">
    <name type="scientific">Streptosporangium subroseum</name>
    <dbReference type="NCBI Taxonomy" id="106412"/>
    <lineage>
        <taxon>Bacteria</taxon>
        <taxon>Bacillati</taxon>
        <taxon>Actinomycetota</taxon>
        <taxon>Actinomycetes</taxon>
        <taxon>Streptosporangiales</taxon>
        <taxon>Streptosporangiaceae</taxon>
        <taxon>Streptosporangium</taxon>
    </lineage>
</organism>
<keyword evidence="2" id="KW-1185">Reference proteome</keyword>